<feature type="compositionally biased region" description="Polar residues" evidence="1">
    <location>
        <begin position="447"/>
        <end position="457"/>
    </location>
</feature>
<proteinExistence type="predicted"/>
<accession>A0AA40B936</accession>
<evidence type="ECO:0000256" key="1">
    <source>
        <dbReference type="SAM" id="MobiDB-lite"/>
    </source>
</evidence>
<evidence type="ECO:0000259" key="2">
    <source>
        <dbReference type="PROSITE" id="PS51840"/>
    </source>
</evidence>
<feature type="compositionally biased region" description="Acidic residues" evidence="1">
    <location>
        <begin position="353"/>
        <end position="362"/>
    </location>
</feature>
<protein>
    <submittedName>
        <fullName evidence="3">N-terminal C2 in EEIG1 and EHBP1 proteins-domain-containing protein</fullName>
    </submittedName>
</protein>
<organism evidence="3 4">
    <name type="scientific">Lasiosphaeris hirsuta</name>
    <dbReference type="NCBI Taxonomy" id="260670"/>
    <lineage>
        <taxon>Eukaryota</taxon>
        <taxon>Fungi</taxon>
        <taxon>Dikarya</taxon>
        <taxon>Ascomycota</taxon>
        <taxon>Pezizomycotina</taxon>
        <taxon>Sordariomycetes</taxon>
        <taxon>Sordariomycetidae</taxon>
        <taxon>Sordariales</taxon>
        <taxon>Lasiosphaeriaceae</taxon>
        <taxon>Lasiosphaeris</taxon>
    </lineage>
</organism>
<comment type="caution">
    <text evidence="3">The sequence shown here is derived from an EMBL/GenBank/DDBJ whole genome shotgun (WGS) entry which is preliminary data.</text>
</comment>
<dbReference type="InterPro" id="IPR019448">
    <property type="entry name" value="NT-C2"/>
</dbReference>
<reference evidence="3" key="1">
    <citation type="submission" date="2023-06" db="EMBL/GenBank/DDBJ databases">
        <title>Genome-scale phylogeny and comparative genomics of the fungal order Sordariales.</title>
        <authorList>
            <consortium name="Lawrence Berkeley National Laboratory"/>
            <person name="Hensen N."/>
            <person name="Bonometti L."/>
            <person name="Westerberg I."/>
            <person name="Brannstrom I.O."/>
            <person name="Guillou S."/>
            <person name="Cros-Aarteil S."/>
            <person name="Calhoun S."/>
            <person name="Haridas S."/>
            <person name="Kuo A."/>
            <person name="Mondo S."/>
            <person name="Pangilinan J."/>
            <person name="Riley R."/>
            <person name="Labutti K."/>
            <person name="Andreopoulos B."/>
            <person name="Lipzen A."/>
            <person name="Chen C."/>
            <person name="Yanf M."/>
            <person name="Daum C."/>
            <person name="Ng V."/>
            <person name="Clum A."/>
            <person name="Steindorff A."/>
            <person name="Ohm R."/>
            <person name="Martin F."/>
            <person name="Silar P."/>
            <person name="Natvig D."/>
            <person name="Lalanne C."/>
            <person name="Gautier V."/>
            <person name="Ament-Velasquez S.L."/>
            <person name="Kruys A."/>
            <person name="Hutchinson M.I."/>
            <person name="Powell A.J."/>
            <person name="Barry K."/>
            <person name="Miller A.N."/>
            <person name="Grigoriev I.V."/>
            <person name="Debuchy R."/>
            <person name="Gladieux P."/>
            <person name="Thoren M.H."/>
            <person name="Johannesson H."/>
        </authorList>
    </citation>
    <scope>NUCLEOTIDE SEQUENCE</scope>
    <source>
        <strain evidence="3">SMH4607-1</strain>
    </source>
</reference>
<keyword evidence="4" id="KW-1185">Reference proteome</keyword>
<evidence type="ECO:0000313" key="3">
    <source>
        <dbReference type="EMBL" id="KAK0729909.1"/>
    </source>
</evidence>
<feature type="compositionally biased region" description="Basic and acidic residues" evidence="1">
    <location>
        <begin position="389"/>
        <end position="403"/>
    </location>
</feature>
<sequence length="490" mass="54155">MQFLPLVSKARKVCTFYVPLLLIYDLNNVPLVSGVSLIKWHLPHSIHSEHRGRTQKCPIMNHRVEYSYSKVIPLRIAIDRTNNLVECPIEFEVLQEFSPGTAGGAIGRDEKISLGILRLNLSEYVEESDAIQRDGANTDPALRTSFSVDKSAHQRKRSSFSGIEPDASPRSSHLPSELEEDRSAKDVHEGVVRRYLMQESKINSTLKISILMVQVDGERNYVAPPLKTAPVFGGIAGFVANDTLEPVDATADAQGQAPSLSNKSRDMFELQDVYRRALAASWASQPGELPADQCIEDIFAGGDGFRTGPAKSLGHKSSRSRTHNASPRKSANAGNSPPSTSSSGHNMQREDSGETSEEDDNGDMMGTLRPRDMARLRLRLRSHSSLSDRSTDTVLGDRDRDGNRGLGLSSSSPHRDLSQVLHQHQHHHHRRERSKDNPEGSLHSRSDSTTSLATTLGSERGRDGFKRTSEVGEFEMREDLVAWNIQGVPT</sequence>
<dbReference type="AlphaFoldDB" id="A0AA40B936"/>
<feature type="compositionally biased region" description="Polar residues" evidence="1">
    <location>
        <begin position="323"/>
        <end position="346"/>
    </location>
</feature>
<feature type="region of interest" description="Disordered" evidence="1">
    <location>
        <begin position="130"/>
        <end position="185"/>
    </location>
</feature>
<feature type="compositionally biased region" description="Basic residues" evidence="1">
    <location>
        <begin position="313"/>
        <end position="322"/>
    </location>
</feature>
<feature type="compositionally biased region" description="Basic and acidic residues" evidence="1">
    <location>
        <begin position="433"/>
        <end position="446"/>
    </location>
</feature>
<dbReference type="PANTHER" id="PTHR21456:SF1">
    <property type="entry name" value="C2 NT-TYPE DOMAIN-CONTAINING PROTEIN"/>
    <property type="match status" value="1"/>
</dbReference>
<dbReference type="InterPro" id="IPR039931">
    <property type="entry name" value="EEIG1/2-like"/>
</dbReference>
<feature type="compositionally biased region" description="Basic residues" evidence="1">
    <location>
        <begin position="423"/>
        <end position="432"/>
    </location>
</feature>
<evidence type="ECO:0000313" key="4">
    <source>
        <dbReference type="Proteomes" id="UP001172102"/>
    </source>
</evidence>
<gene>
    <name evidence="3" type="ORF">B0H67DRAFT_526323</name>
</gene>
<feature type="compositionally biased region" description="Basic and acidic residues" evidence="1">
    <location>
        <begin position="459"/>
        <end position="470"/>
    </location>
</feature>
<dbReference type="PANTHER" id="PTHR21456">
    <property type="entry name" value="FAMILY WITH SEQUENCE SIMILARITY 102"/>
    <property type="match status" value="1"/>
</dbReference>
<feature type="region of interest" description="Disordered" evidence="1">
    <location>
        <begin position="306"/>
        <end position="470"/>
    </location>
</feature>
<dbReference type="EMBL" id="JAUKUA010000001">
    <property type="protein sequence ID" value="KAK0729909.1"/>
    <property type="molecule type" value="Genomic_DNA"/>
</dbReference>
<dbReference type="PROSITE" id="PS51840">
    <property type="entry name" value="C2_NT"/>
    <property type="match status" value="1"/>
</dbReference>
<dbReference type="Pfam" id="PF10358">
    <property type="entry name" value="NT-C2"/>
    <property type="match status" value="1"/>
</dbReference>
<name>A0AA40B936_9PEZI</name>
<feature type="domain" description="C2 NT-type" evidence="2">
    <location>
        <begin position="7"/>
        <end position="162"/>
    </location>
</feature>
<dbReference type="Proteomes" id="UP001172102">
    <property type="component" value="Unassembled WGS sequence"/>
</dbReference>